<accession>A0A7W3PHY6</accession>
<keyword evidence="5" id="KW-0460">Magnesium</keyword>
<dbReference type="SFLD" id="SFLDS00005">
    <property type="entry name" value="Isoprenoid_Synthase_Type_I"/>
    <property type="match status" value="1"/>
</dbReference>
<dbReference type="InterPro" id="IPR033749">
    <property type="entry name" value="Polyprenyl_synt_CS"/>
</dbReference>
<evidence type="ECO:0000313" key="8">
    <source>
        <dbReference type="EMBL" id="MBA8812129.1"/>
    </source>
</evidence>
<dbReference type="EMBL" id="JACGWW010000001">
    <property type="protein sequence ID" value="MBA8812129.1"/>
    <property type="molecule type" value="Genomic_DNA"/>
</dbReference>
<evidence type="ECO:0000256" key="6">
    <source>
        <dbReference type="RuleBase" id="RU004466"/>
    </source>
</evidence>
<comment type="cofactor">
    <cofactor evidence="1">
        <name>Mg(2+)</name>
        <dbReference type="ChEBI" id="CHEBI:18420"/>
    </cofactor>
</comment>
<dbReference type="Gene3D" id="1.10.600.10">
    <property type="entry name" value="Farnesyl Diphosphate Synthase"/>
    <property type="match status" value="1"/>
</dbReference>
<evidence type="ECO:0000313" key="9">
    <source>
        <dbReference type="Proteomes" id="UP000321154"/>
    </source>
</evidence>
<dbReference type="AlphaFoldDB" id="A0A7W3PHY6"/>
<dbReference type="Pfam" id="PF00348">
    <property type="entry name" value="polyprenyl_synt"/>
    <property type="match status" value="1"/>
</dbReference>
<organism evidence="8 10">
    <name type="scientific">Frigoribacterium faeni</name>
    <dbReference type="NCBI Taxonomy" id="145483"/>
    <lineage>
        <taxon>Bacteria</taxon>
        <taxon>Bacillati</taxon>
        <taxon>Actinomycetota</taxon>
        <taxon>Actinomycetes</taxon>
        <taxon>Micrococcales</taxon>
        <taxon>Microbacteriaceae</taxon>
        <taxon>Frigoribacterium</taxon>
    </lineage>
</organism>
<dbReference type="PANTHER" id="PTHR12001:SF69">
    <property type="entry name" value="ALL TRANS-POLYPRENYL-DIPHOSPHATE SYNTHASE PDSS1"/>
    <property type="match status" value="1"/>
</dbReference>
<dbReference type="EC" id="2.5.1.30" evidence="8"/>
<evidence type="ECO:0000256" key="3">
    <source>
        <dbReference type="ARBA" id="ARBA00022679"/>
    </source>
</evidence>
<comment type="caution">
    <text evidence="8">The sequence shown here is derived from an EMBL/GenBank/DDBJ whole genome shotgun (WGS) entry which is preliminary data.</text>
</comment>
<evidence type="ECO:0000256" key="5">
    <source>
        <dbReference type="ARBA" id="ARBA00022842"/>
    </source>
</evidence>
<sequence length="365" mass="39173">MTAGGPVAHRNSLGRSLGLGERLFATPAERRFVAAVDDGLELVEEGLLREIAFADEIADATTRYLLAAGGKRVRPTLTLLIAQLGEGATPGIVASAQATEITHLASLYHDDVMDEAQMRRGVPSAQTVWGNNVAILSGDLLFARASTIVSGLGQEAILLQAETFERLCLGQLHETIGPRDGDDPIAHYLDVLADKTGSLISTAARAGVMFSGAPREYLAPVAEFGEKIGIAFQLIDDVIDLSDQPAETGKKAGTDLRAGVVTLPVLYLRQLARTDLEASALLSEIDRIVEATQGETESDPDVDGRLDAEFADVVRRVREHDVTERTRLEAHRWAREALDALAPLPSGPVKKALTRFADRVVERSA</sequence>
<evidence type="ECO:0000256" key="1">
    <source>
        <dbReference type="ARBA" id="ARBA00001946"/>
    </source>
</evidence>
<evidence type="ECO:0000313" key="10">
    <source>
        <dbReference type="Proteomes" id="UP000522688"/>
    </source>
</evidence>
<dbReference type="CDD" id="cd00685">
    <property type="entry name" value="Trans_IPPS_HT"/>
    <property type="match status" value="1"/>
</dbReference>
<proteinExistence type="inferred from homology"/>
<keyword evidence="9" id="KW-1185">Reference proteome</keyword>
<dbReference type="PROSITE" id="PS00444">
    <property type="entry name" value="POLYPRENYL_SYNTHASE_2"/>
    <property type="match status" value="1"/>
</dbReference>
<evidence type="ECO:0000313" key="7">
    <source>
        <dbReference type="EMBL" id="GEK83866.1"/>
    </source>
</evidence>
<comment type="similarity">
    <text evidence="2 6">Belongs to the FPP/GGPP synthase family.</text>
</comment>
<dbReference type="RefSeq" id="WP_146855998.1">
    <property type="nucleotide sequence ID" value="NZ_BAAAHR010000002.1"/>
</dbReference>
<gene>
    <name evidence="8" type="ORF">FB463_000353</name>
    <name evidence="7" type="ORF">FFA01_21750</name>
</gene>
<keyword evidence="3 6" id="KW-0808">Transferase</keyword>
<dbReference type="OrthoDB" id="4497239at2"/>
<dbReference type="GO" id="GO:0008299">
    <property type="term" value="P:isoprenoid biosynthetic process"/>
    <property type="evidence" value="ECO:0007669"/>
    <property type="project" value="InterPro"/>
</dbReference>
<keyword evidence="4" id="KW-0479">Metal-binding</keyword>
<dbReference type="Proteomes" id="UP000522688">
    <property type="component" value="Unassembled WGS sequence"/>
</dbReference>
<dbReference type="InterPro" id="IPR000092">
    <property type="entry name" value="Polyprenyl_synt"/>
</dbReference>
<dbReference type="Proteomes" id="UP000321154">
    <property type="component" value="Unassembled WGS sequence"/>
</dbReference>
<evidence type="ECO:0000256" key="4">
    <source>
        <dbReference type="ARBA" id="ARBA00022723"/>
    </source>
</evidence>
<reference evidence="7 9" key="1">
    <citation type="submission" date="2019-07" db="EMBL/GenBank/DDBJ databases">
        <title>Whole genome shotgun sequence of Frigoribacterium faeni NBRC 103066.</title>
        <authorList>
            <person name="Hosoyama A."/>
            <person name="Uohara A."/>
            <person name="Ohji S."/>
            <person name="Ichikawa N."/>
        </authorList>
    </citation>
    <scope>NUCLEOTIDE SEQUENCE [LARGE SCALE GENOMIC DNA]</scope>
    <source>
        <strain evidence="7 9">NBRC 103066</strain>
    </source>
</reference>
<evidence type="ECO:0000256" key="2">
    <source>
        <dbReference type="ARBA" id="ARBA00006706"/>
    </source>
</evidence>
<dbReference type="GO" id="GO:0046872">
    <property type="term" value="F:metal ion binding"/>
    <property type="evidence" value="ECO:0007669"/>
    <property type="project" value="UniProtKB-KW"/>
</dbReference>
<reference evidence="8 10" key="2">
    <citation type="submission" date="2020-07" db="EMBL/GenBank/DDBJ databases">
        <title>Sequencing the genomes of 1000 actinobacteria strains.</title>
        <authorList>
            <person name="Klenk H.-P."/>
        </authorList>
    </citation>
    <scope>NUCLEOTIDE SEQUENCE [LARGE SCALE GENOMIC DNA]</scope>
    <source>
        <strain evidence="8 10">DSM 10309</strain>
    </source>
</reference>
<dbReference type="InterPro" id="IPR008949">
    <property type="entry name" value="Isoprenoid_synthase_dom_sf"/>
</dbReference>
<dbReference type="EMBL" id="BJUV01000021">
    <property type="protein sequence ID" value="GEK83866.1"/>
    <property type="molecule type" value="Genomic_DNA"/>
</dbReference>
<dbReference type="SFLD" id="SFLDG01017">
    <property type="entry name" value="Polyprenyl_Transferase_Like"/>
    <property type="match status" value="1"/>
</dbReference>
<dbReference type="SUPFAM" id="SSF48576">
    <property type="entry name" value="Terpenoid synthases"/>
    <property type="match status" value="1"/>
</dbReference>
<protein>
    <submittedName>
        <fullName evidence="7">Geranylgeranyl pyrophosphate synthase</fullName>
    </submittedName>
    <submittedName>
        <fullName evidence="8">Heptaprenyl diphosphate synthase</fullName>
        <ecNumber evidence="8">2.5.1.30</ecNumber>
    </submittedName>
</protein>
<dbReference type="GO" id="GO:0000010">
    <property type="term" value="F:heptaprenyl diphosphate synthase activity"/>
    <property type="evidence" value="ECO:0007669"/>
    <property type="project" value="UniProtKB-EC"/>
</dbReference>
<dbReference type="PANTHER" id="PTHR12001">
    <property type="entry name" value="GERANYLGERANYL PYROPHOSPHATE SYNTHASE"/>
    <property type="match status" value="1"/>
</dbReference>
<name>A0A7W3PHY6_9MICO</name>